<reference evidence="2 3" key="1">
    <citation type="journal article" date="2020" name="Phytopathology">
        <title>Genome Sequence Resources of Colletotrichum truncatum, C. plurivorum, C. musicola, and C. sojae: Four Species Pathogenic to Soybean (Glycine max).</title>
        <authorList>
            <person name="Rogerio F."/>
            <person name="Boufleur T.R."/>
            <person name="Ciampi-Guillardi M."/>
            <person name="Sukno S.A."/>
            <person name="Thon M.R."/>
            <person name="Massola Junior N.S."/>
            <person name="Baroncelli R."/>
        </authorList>
    </citation>
    <scope>NUCLEOTIDE SEQUENCE [LARGE SCALE GENOMIC DNA]</scope>
    <source>
        <strain evidence="2 3">LFN0009</strain>
    </source>
</reference>
<evidence type="ECO:0000313" key="3">
    <source>
        <dbReference type="Proteomes" id="UP000652219"/>
    </source>
</evidence>
<gene>
    <name evidence="2" type="ORF">CSOJ01_13958</name>
</gene>
<feature type="region of interest" description="Disordered" evidence="1">
    <location>
        <begin position="1"/>
        <end position="77"/>
    </location>
</feature>
<evidence type="ECO:0000256" key="1">
    <source>
        <dbReference type="SAM" id="MobiDB-lite"/>
    </source>
</evidence>
<dbReference type="EMBL" id="WIGN01000435">
    <property type="protein sequence ID" value="KAF6793377.1"/>
    <property type="molecule type" value="Genomic_DNA"/>
</dbReference>
<evidence type="ECO:0000313" key="2">
    <source>
        <dbReference type="EMBL" id="KAF6793377.1"/>
    </source>
</evidence>
<dbReference type="AlphaFoldDB" id="A0A8H6IR14"/>
<name>A0A8H6IR14_9PEZI</name>
<keyword evidence="3" id="KW-1185">Reference proteome</keyword>
<feature type="compositionally biased region" description="Basic and acidic residues" evidence="1">
    <location>
        <begin position="30"/>
        <end position="64"/>
    </location>
</feature>
<dbReference type="Proteomes" id="UP000652219">
    <property type="component" value="Unassembled WGS sequence"/>
</dbReference>
<sequence length="118" mass="13351">MEAAGECAPTLGPIGDSKPGKLEGWTSDIIPDRERPRTEKTGGDVIMEERAETKKAASMQERKPPKTRPTAARVCHATRSTQRIHRFLYLVFKQIRLARQQEDYETGHARENKLGVHQ</sequence>
<comment type="caution">
    <text evidence="2">The sequence shown here is derived from an EMBL/GenBank/DDBJ whole genome shotgun (WGS) entry which is preliminary data.</text>
</comment>
<accession>A0A8H6IR14</accession>
<organism evidence="2 3">
    <name type="scientific">Colletotrichum sojae</name>
    <dbReference type="NCBI Taxonomy" id="2175907"/>
    <lineage>
        <taxon>Eukaryota</taxon>
        <taxon>Fungi</taxon>
        <taxon>Dikarya</taxon>
        <taxon>Ascomycota</taxon>
        <taxon>Pezizomycotina</taxon>
        <taxon>Sordariomycetes</taxon>
        <taxon>Hypocreomycetidae</taxon>
        <taxon>Glomerellales</taxon>
        <taxon>Glomerellaceae</taxon>
        <taxon>Colletotrichum</taxon>
        <taxon>Colletotrichum orchidearum species complex</taxon>
    </lineage>
</organism>
<protein>
    <submittedName>
        <fullName evidence="2">Uncharacterized protein</fullName>
    </submittedName>
</protein>
<proteinExistence type="predicted"/>